<protein>
    <recommendedName>
        <fullName evidence="1">Glycosyltransferase 2-like domain-containing protein</fullName>
    </recommendedName>
</protein>
<dbReference type="EMBL" id="CP019962">
    <property type="protein sequence ID" value="ARD65346.1"/>
    <property type="molecule type" value="Genomic_DNA"/>
</dbReference>
<dbReference type="RefSeq" id="WP_052237346.1">
    <property type="nucleotide sequence ID" value="NZ_CP019962.1"/>
</dbReference>
<dbReference type="GO" id="GO:0016758">
    <property type="term" value="F:hexosyltransferase activity"/>
    <property type="evidence" value="ECO:0007669"/>
    <property type="project" value="UniProtKB-ARBA"/>
</dbReference>
<dbReference type="PANTHER" id="PTHR22916">
    <property type="entry name" value="GLYCOSYLTRANSFERASE"/>
    <property type="match status" value="1"/>
</dbReference>
<sequence length="716" mass="84407">MKKKEKFQEEFWIENKKFKTTSYIAERLKAKYNKKEKLFLFSIDTIENNKEDKSVLIRGWGLCTLTFTPLQYLVQKEIKKKASFKRVVRTDVNEAFSLDEDLKSGFEIKIENYKVDKYFELVLKTENGVILPIKVNKKKIERVSVSEIIRNTKNDIKNEGIKETITKFNYKRRTKEWSDFGYWIYKNEKYSIDKVKNDIVNFQFLPKISIVVPVYNVEERWLRCFINSVINQYYINWELCIADDCSPSPHVKKVLDEYQLKDHRIKVLYRHENGHISEATNSAISLVTGDYVGFMDNDDELSPFALYEYVKAINEDSRRDFIYCDEDKIDTRGKRFDPFFKSSWNSELLHNHNYITHFVLVKKSLLDRIGLLKSEYNGSQDYDFILRATENAESIHHIPKLLYHWRTIEGSVAFNPQAKMYCYEAGKKALEDSLERHHIKGKVELGKFYGTYKTQFEFETEPKITIIVLLEENEISTVLGKLENSIEYSQIEFVFGIKREDASDQADERYKNKSNIIKVYKNCDNNELKNYCAEIATGEYLLFLEKHVEIISGNWIKELINFSYNKKIGISGVKIVDAKNKILNVGMNFDVNGKIRYSHQGCEDDGEYKGYYYRIVAPQYVFSVSDDCLLIKKDVFQLIGGYEKGWSFPLSAIDLCVKVKKQGYSVLFNPFVKVKQTYKHKLLEEKNELNRFKEKWSLDDLIDPYTNINLVKRELR</sequence>
<proteinExistence type="predicted"/>
<gene>
    <name evidence="2" type="ORF">B2M23_07245</name>
</gene>
<name>A0AAC9QTM3_EUBLI</name>
<evidence type="ECO:0000313" key="2">
    <source>
        <dbReference type="EMBL" id="ARD65346.1"/>
    </source>
</evidence>
<dbReference type="InterPro" id="IPR029044">
    <property type="entry name" value="Nucleotide-diphossugar_trans"/>
</dbReference>
<feature type="domain" description="Glycosyltransferase 2-like" evidence="1">
    <location>
        <begin position="209"/>
        <end position="369"/>
    </location>
</feature>
<dbReference type="KEGG" id="elim:B2M23_07245"/>
<dbReference type="CDD" id="cd04184">
    <property type="entry name" value="GT2_RfbC_Mx_like"/>
    <property type="match status" value="1"/>
</dbReference>
<dbReference type="Gene3D" id="3.90.550.10">
    <property type="entry name" value="Spore Coat Polysaccharide Biosynthesis Protein SpsA, Chain A"/>
    <property type="match status" value="2"/>
</dbReference>
<accession>A0AAC9QTM3</accession>
<reference evidence="3" key="1">
    <citation type="journal article" date="2017" name="Sci. Rep.">
        <title>Determination of the Genome and Primary Transcriptome of Syngas Fermenting Eubacterium limosum ATCC 8486.</title>
        <authorList>
            <person name="Song Y."/>
            <person name="Shin J."/>
            <person name="Jeong Y."/>
            <person name="Jin S."/>
            <person name="Lee J.K."/>
            <person name="Kim D.R."/>
            <person name="Kim S.C."/>
            <person name="Cho S."/>
            <person name="Cho B.K."/>
        </authorList>
    </citation>
    <scope>NUCLEOTIDE SEQUENCE [LARGE SCALE GENOMIC DNA]</scope>
    <source>
        <strain evidence="3">ATCC 8486</strain>
    </source>
</reference>
<evidence type="ECO:0000259" key="1">
    <source>
        <dbReference type="Pfam" id="PF00535"/>
    </source>
</evidence>
<dbReference type="InterPro" id="IPR001173">
    <property type="entry name" value="Glyco_trans_2-like"/>
</dbReference>
<dbReference type="SUPFAM" id="SSF53448">
    <property type="entry name" value="Nucleotide-diphospho-sugar transferases"/>
    <property type="match status" value="2"/>
</dbReference>
<dbReference type="PANTHER" id="PTHR22916:SF3">
    <property type="entry name" value="UDP-GLCNAC:BETAGAL BETA-1,3-N-ACETYLGLUCOSAMINYLTRANSFERASE-LIKE PROTEIN 1"/>
    <property type="match status" value="1"/>
</dbReference>
<dbReference type="AlphaFoldDB" id="A0AAC9QTM3"/>
<dbReference type="Proteomes" id="UP000192391">
    <property type="component" value="Chromosome"/>
</dbReference>
<organism evidence="2 3">
    <name type="scientific">Eubacterium limosum</name>
    <dbReference type="NCBI Taxonomy" id="1736"/>
    <lineage>
        <taxon>Bacteria</taxon>
        <taxon>Bacillati</taxon>
        <taxon>Bacillota</taxon>
        <taxon>Clostridia</taxon>
        <taxon>Eubacteriales</taxon>
        <taxon>Eubacteriaceae</taxon>
        <taxon>Eubacterium</taxon>
    </lineage>
</organism>
<evidence type="ECO:0000313" key="3">
    <source>
        <dbReference type="Proteomes" id="UP000192391"/>
    </source>
</evidence>
<dbReference type="Pfam" id="PF00535">
    <property type="entry name" value="Glycos_transf_2"/>
    <property type="match status" value="1"/>
</dbReference>